<dbReference type="EMBL" id="JAACJM010000488">
    <property type="protein sequence ID" value="KAF5316840.1"/>
    <property type="molecule type" value="Genomic_DNA"/>
</dbReference>
<reference evidence="2 3" key="1">
    <citation type="journal article" date="2020" name="ISME J.">
        <title>Uncovering the hidden diversity of litter-decomposition mechanisms in mushroom-forming fungi.</title>
        <authorList>
            <person name="Floudas D."/>
            <person name="Bentzer J."/>
            <person name="Ahren D."/>
            <person name="Johansson T."/>
            <person name="Persson P."/>
            <person name="Tunlid A."/>
        </authorList>
    </citation>
    <scope>NUCLEOTIDE SEQUENCE [LARGE SCALE GENOMIC DNA]</scope>
    <source>
        <strain evidence="2 3">CBS 291.85</strain>
    </source>
</reference>
<name>A0A8H5EY29_9AGAR</name>
<dbReference type="AlphaFoldDB" id="A0A8H5EY29"/>
<accession>A0A8H5EY29</accession>
<comment type="caution">
    <text evidence="2">The sequence shown here is derived from an EMBL/GenBank/DDBJ whole genome shotgun (WGS) entry which is preliminary data.</text>
</comment>
<evidence type="ECO:0000313" key="3">
    <source>
        <dbReference type="Proteomes" id="UP000559256"/>
    </source>
</evidence>
<protein>
    <submittedName>
        <fullName evidence="2">Uncharacterized protein</fullName>
    </submittedName>
</protein>
<gene>
    <name evidence="2" type="ORF">D9758_019047</name>
</gene>
<keyword evidence="3" id="KW-1185">Reference proteome</keyword>
<organism evidence="2 3">
    <name type="scientific">Tetrapyrgos nigripes</name>
    <dbReference type="NCBI Taxonomy" id="182062"/>
    <lineage>
        <taxon>Eukaryota</taxon>
        <taxon>Fungi</taxon>
        <taxon>Dikarya</taxon>
        <taxon>Basidiomycota</taxon>
        <taxon>Agaricomycotina</taxon>
        <taxon>Agaricomycetes</taxon>
        <taxon>Agaricomycetidae</taxon>
        <taxon>Agaricales</taxon>
        <taxon>Marasmiineae</taxon>
        <taxon>Marasmiaceae</taxon>
        <taxon>Tetrapyrgos</taxon>
    </lineage>
</organism>
<feature type="transmembrane region" description="Helical" evidence="1">
    <location>
        <begin position="21"/>
        <end position="42"/>
    </location>
</feature>
<sequence>MPGRGSTQQRPWGSRKSSRRVAMMLVPALSSLPLVISCILIFGPPATPLFFRHVTADSRDRLRTTSTSIIGLSRGFSYVNTHHSELLSNNSSLLQLEGRNLGSQEHHNERDRVRLHFKPPLASQGSSTFPNPNIHFIQRLNLVFSPKRPPPIPRDFDQFPIFPGLYPMCIWAFQTRFQDIHSPPYPTIPCSGPGSTLPTSSASSALYHPSTPPQTIIFDLSESEYEFRYSPRALVPCLLDACLPLASS</sequence>
<dbReference type="Proteomes" id="UP000559256">
    <property type="component" value="Unassembled WGS sequence"/>
</dbReference>
<evidence type="ECO:0000313" key="2">
    <source>
        <dbReference type="EMBL" id="KAF5316840.1"/>
    </source>
</evidence>
<keyword evidence="1" id="KW-0472">Membrane</keyword>
<proteinExistence type="predicted"/>
<keyword evidence="1" id="KW-1133">Transmembrane helix</keyword>
<evidence type="ECO:0000256" key="1">
    <source>
        <dbReference type="SAM" id="Phobius"/>
    </source>
</evidence>
<keyword evidence="1" id="KW-0812">Transmembrane</keyword>